<comment type="caution">
    <text evidence="3">The sequence shown here is derived from an EMBL/GenBank/DDBJ whole genome shotgun (WGS) entry which is preliminary data.</text>
</comment>
<sequence length="264" mass="30214">MDSSLPFQRPKIRLRSSSATLPRSPVHSSPLVGPQEPIKKHRHHHSVHTHHHVTHISRRHAKESQQSSGDKTGVYWDLSKPPSRVEQSDSSPIDGNRRVSPARRDGRGRDVSVTIEPEDIAKERQKGRIRDKYDSKSLQALSDQSMKTTRQLDDLYYSILEKLSVLQSTISNLQDLSSMTKNLHTEFQKETSTFEADMREQIEAFGGFDNPKQRIGDFEKRVKTSKAKADELSARLESARARVLTLEAEEKEYQDMVSRQVDFE</sequence>
<evidence type="ECO:0000313" key="4">
    <source>
        <dbReference type="Proteomes" id="UP000433883"/>
    </source>
</evidence>
<dbReference type="AlphaFoldDB" id="A0A8H3U6C3"/>
<organism evidence="3 4">
    <name type="scientific">Venturia inaequalis</name>
    <name type="common">Apple scab fungus</name>
    <dbReference type="NCBI Taxonomy" id="5025"/>
    <lineage>
        <taxon>Eukaryota</taxon>
        <taxon>Fungi</taxon>
        <taxon>Dikarya</taxon>
        <taxon>Ascomycota</taxon>
        <taxon>Pezizomycotina</taxon>
        <taxon>Dothideomycetes</taxon>
        <taxon>Pleosporomycetidae</taxon>
        <taxon>Venturiales</taxon>
        <taxon>Venturiaceae</taxon>
        <taxon>Venturia</taxon>
    </lineage>
</organism>
<feature type="region of interest" description="Disordered" evidence="2">
    <location>
        <begin position="1"/>
        <end position="113"/>
    </location>
</feature>
<dbReference type="EMBL" id="WNWQ01000919">
    <property type="protein sequence ID" value="KAE9963019.1"/>
    <property type="molecule type" value="Genomic_DNA"/>
</dbReference>
<feature type="coiled-coil region" evidence="1">
    <location>
        <begin position="222"/>
        <end position="256"/>
    </location>
</feature>
<proteinExistence type="predicted"/>
<dbReference type="Proteomes" id="UP000433883">
    <property type="component" value="Unassembled WGS sequence"/>
</dbReference>
<protein>
    <submittedName>
        <fullName evidence="3">Uncharacterized protein</fullName>
    </submittedName>
</protein>
<evidence type="ECO:0000256" key="2">
    <source>
        <dbReference type="SAM" id="MobiDB-lite"/>
    </source>
</evidence>
<reference evidence="3 4" key="1">
    <citation type="submission" date="2019-11" db="EMBL/GenBank/DDBJ databases">
        <title>Venturia inaequalis Genome Resource.</title>
        <authorList>
            <person name="Lichtner F.J."/>
        </authorList>
    </citation>
    <scope>NUCLEOTIDE SEQUENCE [LARGE SCALE GENOMIC DNA]</scope>
    <source>
        <strain evidence="3">Bline_iso_100314</strain>
    </source>
</reference>
<name>A0A8H3U6C3_VENIN</name>
<accession>A0A8H3U6C3</accession>
<keyword evidence="1" id="KW-0175">Coiled coil</keyword>
<evidence type="ECO:0000313" key="3">
    <source>
        <dbReference type="EMBL" id="KAE9963019.1"/>
    </source>
</evidence>
<gene>
    <name evidence="3" type="ORF">BLS_009768</name>
</gene>
<feature type="compositionally biased region" description="Basic residues" evidence="2">
    <location>
        <begin position="39"/>
        <end position="61"/>
    </location>
</feature>
<evidence type="ECO:0000256" key="1">
    <source>
        <dbReference type="SAM" id="Coils"/>
    </source>
</evidence>